<keyword evidence="1" id="KW-0472">Membrane</keyword>
<keyword evidence="3" id="KW-1185">Reference proteome</keyword>
<evidence type="ECO:0000313" key="3">
    <source>
        <dbReference type="Proteomes" id="UP000199592"/>
    </source>
</evidence>
<dbReference type="STRING" id="1073328.SAMN05216294_2704"/>
<accession>A0A1H2SYX4</accession>
<keyword evidence="1" id="KW-1133">Transmembrane helix</keyword>
<organism evidence="2 3">
    <name type="scientific">Flagellimonas zhangzhouensis</name>
    <dbReference type="NCBI Taxonomy" id="1073328"/>
    <lineage>
        <taxon>Bacteria</taxon>
        <taxon>Pseudomonadati</taxon>
        <taxon>Bacteroidota</taxon>
        <taxon>Flavobacteriia</taxon>
        <taxon>Flavobacteriales</taxon>
        <taxon>Flavobacteriaceae</taxon>
        <taxon>Flagellimonas</taxon>
    </lineage>
</organism>
<dbReference type="Proteomes" id="UP000199592">
    <property type="component" value="Unassembled WGS sequence"/>
</dbReference>
<proteinExistence type="predicted"/>
<evidence type="ECO:0000256" key="1">
    <source>
        <dbReference type="SAM" id="Phobius"/>
    </source>
</evidence>
<gene>
    <name evidence="2" type="ORF">SAMN04487892_1343</name>
</gene>
<keyword evidence="1" id="KW-0812">Transmembrane</keyword>
<evidence type="ECO:0000313" key="2">
    <source>
        <dbReference type="EMBL" id="SDW36727.1"/>
    </source>
</evidence>
<feature type="transmembrane region" description="Helical" evidence="1">
    <location>
        <begin position="38"/>
        <end position="63"/>
    </location>
</feature>
<protein>
    <recommendedName>
        <fullName evidence="4">DUF3311 domain-containing protein</fullName>
    </recommendedName>
</protein>
<dbReference type="EMBL" id="FNMY01000001">
    <property type="protein sequence ID" value="SDW36727.1"/>
    <property type="molecule type" value="Genomic_DNA"/>
</dbReference>
<dbReference type="RefSeq" id="WP_245668123.1">
    <property type="nucleotide sequence ID" value="NZ_FNKI01000002.1"/>
</dbReference>
<dbReference type="AlphaFoldDB" id="A0A1H2SYX4"/>
<feature type="transmembrane region" description="Helical" evidence="1">
    <location>
        <begin position="12"/>
        <end position="32"/>
    </location>
</feature>
<sequence>MQIKMKKRHQQKLILISIVLFFLWNVPFVTIFDGDAHLFGFPIFYVFIFFSWLISIILTYIILKKFYE</sequence>
<reference evidence="3" key="1">
    <citation type="submission" date="2016-10" db="EMBL/GenBank/DDBJ databases">
        <authorList>
            <person name="Varghese N."/>
            <person name="Submissions S."/>
        </authorList>
    </citation>
    <scope>NUCLEOTIDE SEQUENCE [LARGE SCALE GENOMIC DNA]</scope>
    <source>
        <strain evidence="3">DSM 25030</strain>
    </source>
</reference>
<evidence type="ECO:0008006" key="4">
    <source>
        <dbReference type="Google" id="ProtNLM"/>
    </source>
</evidence>
<name>A0A1H2SYX4_9FLAO</name>